<evidence type="ECO:0000256" key="2">
    <source>
        <dbReference type="SAM" id="Phobius"/>
    </source>
</evidence>
<gene>
    <name evidence="3" type="ORF">FHP06_12880</name>
</gene>
<feature type="transmembrane region" description="Helical" evidence="2">
    <location>
        <begin position="122"/>
        <end position="144"/>
    </location>
</feature>
<feature type="region of interest" description="Disordered" evidence="1">
    <location>
        <begin position="1"/>
        <end position="55"/>
    </location>
</feature>
<feature type="transmembrane region" description="Helical" evidence="2">
    <location>
        <begin position="198"/>
        <end position="220"/>
    </location>
</feature>
<proteinExistence type="predicted"/>
<sequence length="234" mass="24895">MWLTKSKTDDDTDQDVTDDTVVQPEIREERVHRDDDRVRGTHVAERAEEDDAPVTEPVVATTEEQRDEFGGLHLGACILGWLSGVGLAVILLGIVGAVAAAVGDRIDFTQDDFQRNGPELTTAAAITAVALLAIAYAVAGYVAGRMSRFHGFRQGLGVWLVGVVVIGAATAVGLVFGDEYDVLQRIDLPEIPVPDDDLTTGALVTGGAALVATLLAALIGGKIGTRFHRRIDRL</sequence>
<feature type="compositionally biased region" description="Basic and acidic residues" evidence="1">
    <location>
        <begin position="25"/>
        <end position="46"/>
    </location>
</feature>
<keyword evidence="2" id="KW-0472">Membrane</keyword>
<dbReference type="OrthoDB" id="5244723at2"/>
<dbReference type="RefSeq" id="WP_147687200.1">
    <property type="nucleotide sequence ID" value="NZ_VDUX01000006.1"/>
</dbReference>
<keyword evidence="2" id="KW-1133">Transmembrane helix</keyword>
<dbReference type="EMBL" id="VDUX01000006">
    <property type="protein sequence ID" value="TXL57675.1"/>
    <property type="molecule type" value="Genomic_DNA"/>
</dbReference>
<evidence type="ECO:0000313" key="4">
    <source>
        <dbReference type="Proteomes" id="UP000321571"/>
    </source>
</evidence>
<feature type="transmembrane region" description="Helical" evidence="2">
    <location>
        <begin position="156"/>
        <end position="178"/>
    </location>
</feature>
<evidence type="ECO:0000256" key="1">
    <source>
        <dbReference type="SAM" id="MobiDB-lite"/>
    </source>
</evidence>
<accession>A0A5C8NFT2</accession>
<feature type="transmembrane region" description="Helical" evidence="2">
    <location>
        <begin position="74"/>
        <end position="102"/>
    </location>
</feature>
<keyword evidence="2" id="KW-0812">Transmembrane</keyword>
<keyword evidence="4" id="KW-1185">Reference proteome</keyword>
<reference evidence="3 4" key="1">
    <citation type="submission" date="2019-06" db="EMBL/GenBank/DDBJ databases">
        <title>Aeromicrobium sp. nov., isolated from a maize field.</title>
        <authorList>
            <person name="Lin S.-Y."/>
            <person name="Tsai C.-F."/>
            <person name="Young C.-C."/>
        </authorList>
    </citation>
    <scope>NUCLEOTIDE SEQUENCE [LARGE SCALE GENOMIC DNA]</scope>
    <source>
        <strain evidence="3 4">CC-CFT486</strain>
    </source>
</reference>
<evidence type="ECO:0000313" key="3">
    <source>
        <dbReference type="EMBL" id="TXL57675.1"/>
    </source>
</evidence>
<comment type="caution">
    <text evidence="3">The sequence shown here is derived from an EMBL/GenBank/DDBJ whole genome shotgun (WGS) entry which is preliminary data.</text>
</comment>
<dbReference type="AlphaFoldDB" id="A0A5C8NFT2"/>
<protein>
    <submittedName>
        <fullName evidence="3">Uncharacterized protein</fullName>
    </submittedName>
</protein>
<dbReference type="Proteomes" id="UP000321571">
    <property type="component" value="Unassembled WGS sequence"/>
</dbReference>
<organism evidence="3 4">
    <name type="scientific">Aeromicrobium terrae</name>
    <dbReference type="NCBI Taxonomy" id="2498846"/>
    <lineage>
        <taxon>Bacteria</taxon>
        <taxon>Bacillati</taxon>
        <taxon>Actinomycetota</taxon>
        <taxon>Actinomycetes</taxon>
        <taxon>Propionibacteriales</taxon>
        <taxon>Nocardioidaceae</taxon>
        <taxon>Aeromicrobium</taxon>
    </lineage>
</organism>
<name>A0A5C8NFT2_9ACTN</name>